<evidence type="ECO:0000313" key="4">
    <source>
        <dbReference type="Proteomes" id="UP000183788"/>
    </source>
</evidence>
<dbReference type="InterPro" id="IPR052942">
    <property type="entry name" value="LPS_cholinephosphotransferase"/>
</dbReference>
<dbReference type="Proteomes" id="UP000183788">
    <property type="component" value="Unassembled WGS sequence"/>
</dbReference>
<dbReference type="EMBL" id="FPIZ01000001">
    <property type="protein sequence ID" value="SFW13574.1"/>
    <property type="molecule type" value="Genomic_DNA"/>
</dbReference>
<dbReference type="PANTHER" id="PTHR43404:SF1">
    <property type="entry name" value="MNN4P"/>
    <property type="match status" value="1"/>
</dbReference>
<evidence type="ECO:0000259" key="1">
    <source>
        <dbReference type="Pfam" id="PF04991"/>
    </source>
</evidence>
<proteinExistence type="predicted"/>
<dbReference type="Proteomes" id="UP001326715">
    <property type="component" value="Chromosome"/>
</dbReference>
<organism evidence="2 4">
    <name type="scientific">Chitinophaga sancti</name>
    <dbReference type="NCBI Taxonomy" id="1004"/>
    <lineage>
        <taxon>Bacteria</taxon>
        <taxon>Pseudomonadati</taxon>
        <taxon>Bacteroidota</taxon>
        <taxon>Chitinophagia</taxon>
        <taxon>Chitinophagales</taxon>
        <taxon>Chitinophagaceae</taxon>
        <taxon>Chitinophaga</taxon>
    </lineage>
</organism>
<dbReference type="AlphaFoldDB" id="A0A1K1LV80"/>
<accession>A0A1K1LV80</accession>
<gene>
    <name evidence="2" type="ORF">SAMN05661012_00167</name>
    <name evidence="3" type="ORF">SR876_31605</name>
</gene>
<reference evidence="3 5" key="2">
    <citation type="submission" date="2023-11" db="EMBL/GenBank/DDBJ databases">
        <title>MicrobeMod: A computational toolkit for identifying prokaryotic methylation and restriction-modification with nanopore sequencing.</title>
        <authorList>
            <person name="Crits-Christoph A."/>
            <person name="Kang S.C."/>
            <person name="Lee H."/>
            <person name="Ostrov N."/>
        </authorList>
    </citation>
    <scope>NUCLEOTIDE SEQUENCE [LARGE SCALE GENOMIC DNA]</scope>
    <source>
        <strain evidence="3 5">ATCC 23090</strain>
    </source>
</reference>
<dbReference type="InterPro" id="IPR007074">
    <property type="entry name" value="LicD/FKTN/FKRP_NTP_transf"/>
</dbReference>
<dbReference type="EMBL" id="CP140154">
    <property type="protein sequence ID" value="WQG89481.1"/>
    <property type="molecule type" value="Genomic_DNA"/>
</dbReference>
<dbReference type="RefSeq" id="WP_072356713.1">
    <property type="nucleotide sequence ID" value="NZ_CBHWAX010000003.1"/>
</dbReference>
<protein>
    <submittedName>
        <fullName evidence="2">LicD family protein</fullName>
    </submittedName>
</protein>
<keyword evidence="5" id="KW-1185">Reference proteome</keyword>
<dbReference type="PANTHER" id="PTHR43404">
    <property type="entry name" value="LIPOPOLYSACCHARIDE CHOLINEPHOSPHOTRANSFERASE LICD"/>
    <property type="match status" value="1"/>
</dbReference>
<feature type="domain" description="LicD/FKTN/FKRP nucleotidyltransferase" evidence="1">
    <location>
        <begin position="252"/>
        <end position="317"/>
    </location>
</feature>
<evidence type="ECO:0000313" key="5">
    <source>
        <dbReference type="Proteomes" id="UP001326715"/>
    </source>
</evidence>
<reference evidence="2 4" key="1">
    <citation type="submission" date="2016-11" db="EMBL/GenBank/DDBJ databases">
        <authorList>
            <person name="Jaros S."/>
            <person name="Januszkiewicz K."/>
            <person name="Wedrychowicz H."/>
        </authorList>
    </citation>
    <scope>NUCLEOTIDE SEQUENCE [LARGE SCALE GENOMIC DNA]</scope>
    <source>
        <strain evidence="2 4">DSM 784</strain>
    </source>
</reference>
<evidence type="ECO:0000313" key="2">
    <source>
        <dbReference type="EMBL" id="SFW13574.1"/>
    </source>
</evidence>
<evidence type="ECO:0000313" key="3">
    <source>
        <dbReference type="EMBL" id="WQG89481.1"/>
    </source>
</evidence>
<name>A0A1K1LV80_9BACT</name>
<dbReference type="GO" id="GO:0009100">
    <property type="term" value="P:glycoprotein metabolic process"/>
    <property type="evidence" value="ECO:0007669"/>
    <property type="project" value="UniProtKB-ARBA"/>
</dbReference>
<dbReference type="Pfam" id="PF04991">
    <property type="entry name" value="LicD"/>
    <property type="match status" value="1"/>
</dbReference>
<sequence length="429" mass="49557">MIIYRIPLANNQEISGPVQPAVTLQGAHPAITDIAHDAVRTPLKMDKIWHKGRYGFELPQSDTENFLLHYAAWELFAASGEDWCMIVEASVRLEADYADILERISALKDGWDVYFPFDRMKIREAERTYTTHHNNSLLNPNRKEIYDFLPFLLGYCWGSSIYFLSRQGVGKLLAIQEIKQRVDDEIVSMSYRKQLQACFDEVNWFDYNHQPKVVAADRNRDILHAIMDSKRWTADSKDQIRTILQWMSEAAKQIGVDLILQGGTHLGYIRHGGIMPWDDDVDLGIEEQHLEAFLAAIATHTPLRTKIHLEAATDSTFYKLWLDDGTPIDEHTHNFPFVDLWMYTRVGDDLVFRNGIVCPNSGKYPFQDVCFENAALKMTANSLEVLDSRYRTWRTGIRVYNYYHSREKNQGFALRVSISVDENGRMILP</sequence>
<dbReference type="STRING" id="1004.SAMN05661012_00167"/>